<feature type="transmembrane region" description="Helical" evidence="9">
    <location>
        <begin position="12"/>
        <end position="32"/>
    </location>
</feature>
<evidence type="ECO:0000256" key="6">
    <source>
        <dbReference type="ARBA" id="ARBA00022989"/>
    </source>
</evidence>
<dbReference type="Pfam" id="PF13231">
    <property type="entry name" value="PMT_2"/>
    <property type="match status" value="1"/>
</dbReference>
<evidence type="ECO:0000256" key="9">
    <source>
        <dbReference type="SAM" id="Phobius"/>
    </source>
</evidence>
<name>A0AAJ0XBX7_9GAMM</name>
<evidence type="ECO:0000256" key="5">
    <source>
        <dbReference type="ARBA" id="ARBA00022692"/>
    </source>
</evidence>
<organism evidence="11 12">
    <name type="scientific">Halochromatium glycolicum</name>
    <dbReference type="NCBI Taxonomy" id="85075"/>
    <lineage>
        <taxon>Bacteria</taxon>
        <taxon>Pseudomonadati</taxon>
        <taxon>Pseudomonadota</taxon>
        <taxon>Gammaproteobacteria</taxon>
        <taxon>Chromatiales</taxon>
        <taxon>Chromatiaceae</taxon>
        <taxon>Halochromatium</taxon>
    </lineage>
</organism>
<dbReference type="GO" id="GO:0009103">
    <property type="term" value="P:lipopolysaccharide biosynthetic process"/>
    <property type="evidence" value="ECO:0007669"/>
    <property type="project" value="UniProtKB-ARBA"/>
</dbReference>
<comment type="caution">
    <text evidence="11">The sequence shown here is derived from an EMBL/GenBank/DDBJ whole genome shotgun (WGS) entry which is preliminary data.</text>
</comment>
<evidence type="ECO:0000313" key="11">
    <source>
        <dbReference type="EMBL" id="MBK1706432.1"/>
    </source>
</evidence>
<sequence>MSSDNAKQRGGQPVSLATLLTLAAILAAGVFLRGQAFLATEVVEPLQADAADAYALAQALSNQGAYNILAAPFNGGGEAASGETFSSLGYPLFLSLFAEPEATTGGLNAIVITQMVLSALAILLVFMLTTRLLDPYWGLTAALLTAVSPFLVNISLYLVGATVLMIALLLYLVTAAKLSERGGLIRTFIASALLGLAALTDPTFEFLILPWVVMLVLSTKGIAKVLTPLAAVIGFGLVFSPLVIQNQNAGDAPVATAPIAESIQRGLPPATEDASGASGVTTEEAQLGSAFGQLGQRFIEDPRGFLRWYFVDKTQTLWSLGEPTAAEQSFVYPVSDTPYAENPGFLASEEFMRILHGPVVLIGALGAVLVWLPFAGRRLTPAQRIGLRSVSLVLLYATIAHGFGVAAPQYATPLLPMLFVMALTPLYLVTLPRREATADKGHKEKAQENAKQEESAEEESEESSEGQPAAA</sequence>
<feature type="transmembrane region" description="Helical" evidence="9">
    <location>
        <begin position="354"/>
        <end position="374"/>
    </location>
</feature>
<reference evidence="11" key="2">
    <citation type="journal article" date="2020" name="Microorganisms">
        <title>Osmotic Adaptation and Compatible Solute Biosynthesis of Phototrophic Bacteria as Revealed from Genome Analyses.</title>
        <authorList>
            <person name="Imhoff J.F."/>
            <person name="Rahn T."/>
            <person name="Kunzel S."/>
            <person name="Keller A."/>
            <person name="Neulinger S.C."/>
        </authorList>
    </citation>
    <scope>NUCLEOTIDE SEQUENCE</scope>
    <source>
        <strain evidence="11">DSM 11080</strain>
    </source>
</reference>
<evidence type="ECO:0000313" key="12">
    <source>
        <dbReference type="Proteomes" id="UP001296776"/>
    </source>
</evidence>
<accession>A0AAJ0XBX7</accession>
<protein>
    <recommendedName>
        <fullName evidence="10">Glycosyltransferase RgtA/B/C/D-like domain-containing protein</fullName>
    </recommendedName>
</protein>
<dbReference type="InterPro" id="IPR038731">
    <property type="entry name" value="RgtA/B/C-like"/>
</dbReference>
<feature type="region of interest" description="Disordered" evidence="8">
    <location>
        <begin position="436"/>
        <end position="471"/>
    </location>
</feature>
<keyword evidence="4" id="KW-0808">Transferase</keyword>
<dbReference type="PANTHER" id="PTHR33908">
    <property type="entry name" value="MANNOSYLTRANSFERASE YKCB-RELATED"/>
    <property type="match status" value="1"/>
</dbReference>
<evidence type="ECO:0000256" key="3">
    <source>
        <dbReference type="ARBA" id="ARBA00022676"/>
    </source>
</evidence>
<feature type="transmembrane region" description="Helical" evidence="9">
    <location>
        <begin position="386"/>
        <end position="404"/>
    </location>
</feature>
<keyword evidence="7 9" id="KW-0472">Membrane</keyword>
<feature type="transmembrane region" description="Helical" evidence="9">
    <location>
        <begin position="185"/>
        <end position="213"/>
    </location>
</feature>
<dbReference type="InterPro" id="IPR050297">
    <property type="entry name" value="LipidA_mod_glycosyltrf_83"/>
</dbReference>
<feature type="compositionally biased region" description="Acidic residues" evidence="8">
    <location>
        <begin position="455"/>
        <end position="464"/>
    </location>
</feature>
<dbReference type="RefSeq" id="WP_200347880.1">
    <property type="nucleotide sequence ID" value="NZ_NRSJ01000041.1"/>
</dbReference>
<feature type="transmembrane region" description="Helical" evidence="9">
    <location>
        <begin position="410"/>
        <end position="430"/>
    </location>
</feature>
<comment type="subcellular location">
    <subcellularLocation>
        <location evidence="1">Cell membrane</location>
        <topology evidence="1">Multi-pass membrane protein</topology>
    </subcellularLocation>
</comment>
<proteinExistence type="predicted"/>
<keyword evidence="12" id="KW-1185">Reference proteome</keyword>
<dbReference type="GO" id="GO:0005886">
    <property type="term" value="C:plasma membrane"/>
    <property type="evidence" value="ECO:0007669"/>
    <property type="project" value="UniProtKB-SubCell"/>
</dbReference>
<feature type="transmembrane region" description="Helical" evidence="9">
    <location>
        <begin position="150"/>
        <end position="173"/>
    </location>
</feature>
<evidence type="ECO:0000256" key="8">
    <source>
        <dbReference type="SAM" id="MobiDB-lite"/>
    </source>
</evidence>
<keyword evidence="6 9" id="KW-1133">Transmembrane helix</keyword>
<feature type="compositionally biased region" description="Basic and acidic residues" evidence="8">
    <location>
        <begin position="436"/>
        <end position="454"/>
    </location>
</feature>
<dbReference type="PANTHER" id="PTHR33908:SF11">
    <property type="entry name" value="MEMBRANE PROTEIN"/>
    <property type="match status" value="1"/>
</dbReference>
<keyword evidence="3" id="KW-0328">Glycosyltransferase</keyword>
<dbReference type="EMBL" id="NRSJ01000041">
    <property type="protein sequence ID" value="MBK1706432.1"/>
    <property type="molecule type" value="Genomic_DNA"/>
</dbReference>
<feature type="transmembrane region" description="Helical" evidence="9">
    <location>
        <begin position="109"/>
        <end position="129"/>
    </location>
</feature>
<evidence type="ECO:0000256" key="2">
    <source>
        <dbReference type="ARBA" id="ARBA00022475"/>
    </source>
</evidence>
<dbReference type="AlphaFoldDB" id="A0AAJ0XBX7"/>
<gene>
    <name evidence="11" type="ORF">CKO40_18215</name>
</gene>
<reference evidence="11" key="1">
    <citation type="submission" date="2017-08" db="EMBL/GenBank/DDBJ databases">
        <authorList>
            <person name="Imhoff J.F."/>
            <person name="Rahn T."/>
            <person name="Kuenzel S."/>
            <person name="Neulinger S.C."/>
        </authorList>
    </citation>
    <scope>NUCLEOTIDE SEQUENCE</scope>
    <source>
        <strain evidence="11">DSM 11080</strain>
    </source>
</reference>
<keyword evidence="5 9" id="KW-0812">Transmembrane</keyword>
<evidence type="ECO:0000259" key="10">
    <source>
        <dbReference type="Pfam" id="PF13231"/>
    </source>
</evidence>
<feature type="transmembrane region" description="Helical" evidence="9">
    <location>
        <begin position="225"/>
        <end position="244"/>
    </location>
</feature>
<feature type="domain" description="Glycosyltransferase RgtA/B/C/D-like" evidence="10">
    <location>
        <begin position="107"/>
        <end position="243"/>
    </location>
</feature>
<evidence type="ECO:0000256" key="1">
    <source>
        <dbReference type="ARBA" id="ARBA00004651"/>
    </source>
</evidence>
<dbReference type="Proteomes" id="UP001296776">
    <property type="component" value="Unassembled WGS sequence"/>
</dbReference>
<keyword evidence="2" id="KW-1003">Cell membrane</keyword>
<evidence type="ECO:0000256" key="4">
    <source>
        <dbReference type="ARBA" id="ARBA00022679"/>
    </source>
</evidence>
<dbReference type="GO" id="GO:0016763">
    <property type="term" value="F:pentosyltransferase activity"/>
    <property type="evidence" value="ECO:0007669"/>
    <property type="project" value="TreeGrafter"/>
</dbReference>
<evidence type="ECO:0000256" key="7">
    <source>
        <dbReference type="ARBA" id="ARBA00023136"/>
    </source>
</evidence>